<keyword evidence="6" id="KW-1185">Reference proteome</keyword>
<evidence type="ECO:0000313" key="5">
    <source>
        <dbReference type="Proteomes" id="UP000274504"/>
    </source>
</evidence>
<proteinExistence type="predicted"/>
<name>A0A0R3SCA5_HYMDI</name>
<evidence type="ECO:0000256" key="1">
    <source>
        <dbReference type="SAM" id="Coils"/>
    </source>
</evidence>
<dbReference type="Proteomes" id="UP000321570">
    <property type="component" value="Unassembled WGS sequence"/>
</dbReference>
<evidence type="ECO:0000313" key="6">
    <source>
        <dbReference type="Proteomes" id="UP000321570"/>
    </source>
</evidence>
<accession>A0A0R3SCA5</accession>
<sequence length="101" mass="11696">MGIRHSRPRPPRIPDDKNGNVSTQISQEGKCKKDIAFCEASNPNSAVEEEKIIRNPIKDAKRYCAFYEPLVDVNNFKKEIKKIEEELRREENQQKGIQLKA</sequence>
<evidence type="ECO:0000313" key="3">
    <source>
        <dbReference type="EMBL" id="VDL19650.1"/>
    </source>
</evidence>
<feature type="coiled-coil region" evidence="1">
    <location>
        <begin position="73"/>
        <end position="100"/>
    </location>
</feature>
<dbReference type="OrthoDB" id="10547712at2759"/>
<protein>
    <submittedName>
        <fullName evidence="3 7">Uncharacterized protein</fullName>
    </submittedName>
</protein>
<evidence type="ECO:0000313" key="4">
    <source>
        <dbReference type="EMBL" id="VUZ54115.1"/>
    </source>
</evidence>
<dbReference type="Proteomes" id="UP000274504">
    <property type="component" value="Unassembled WGS sequence"/>
</dbReference>
<dbReference type="WBParaSite" id="HDID_0000218801-mRNA-1">
    <property type="protein sequence ID" value="HDID_0000218801-mRNA-1"/>
    <property type="gene ID" value="HDID_0000218801"/>
</dbReference>
<evidence type="ECO:0000256" key="2">
    <source>
        <dbReference type="SAM" id="MobiDB-lite"/>
    </source>
</evidence>
<keyword evidence="1" id="KW-0175">Coiled coil</keyword>
<gene>
    <name evidence="3" type="ORF">HDID_LOCUS2189</name>
    <name evidence="4" type="ORF">WMSIL1_LOCUS12252</name>
</gene>
<dbReference type="AlphaFoldDB" id="A0A0R3SCA5"/>
<dbReference type="EMBL" id="UYSG01000505">
    <property type="protein sequence ID" value="VDL19650.1"/>
    <property type="molecule type" value="Genomic_DNA"/>
</dbReference>
<feature type="region of interest" description="Disordered" evidence="2">
    <location>
        <begin position="1"/>
        <end position="27"/>
    </location>
</feature>
<dbReference type="EMBL" id="CABIJS010000610">
    <property type="protein sequence ID" value="VUZ54115.1"/>
    <property type="molecule type" value="Genomic_DNA"/>
</dbReference>
<reference evidence="7" key="1">
    <citation type="submission" date="2017-02" db="UniProtKB">
        <authorList>
            <consortium name="WormBaseParasite"/>
        </authorList>
    </citation>
    <scope>IDENTIFICATION</scope>
</reference>
<organism evidence="7">
    <name type="scientific">Hymenolepis diminuta</name>
    <name type="common">Rat tapeworm</name>
    <dbReference type="NCBI Taxonomy" id="6216"/>
    <lineage>
        <taxon>Eukaryota</taxon>
        <taxon>Metazoa</taxon>
        <taxon>Spiralia</taxon>
        <taxon>Lophotrochozoa</taxon>
        <taxon>Platyhelminthes</taxon>
        <taxon>Cestoda</taxon>
        <taxon>Eucestoda</taxon>
        <taxon>Cyclophyllidea</taxon>
        <taxon>Hymenolepididae</taxon>
        <taxon>Hymenolepis</taxon>
    </lineage>
</organism>
<reference evidence="4 6" key="3">
    <citation type="submission" date="2019-07" db="EMBL/GenBank/DDBJ databases">
        <authorList>
            <person name="Jastrzebski P J."/>
            <person name="Paukszto L."/>
            <person name="Jastrzebski P J."/>
        </authorList>
    </citation>
    <scope>NUCLEOTIDE SEQUENCE [LARGE SCALE GENOMIC DNA]</scope>
    <source>
        <strain evidence="4 6">WMS-il1</strain>
    </source>
</reference>
<reference evidence="3 5" key="2">
    <citation type="submission" date="2018-11" db="EMBL/GenBank/DDBJ databases">
        <authorList>
            <consortium name="Pathogen Informatics"/>
        </authorList>
    </citation>
    <scope>NUCLEOTIDE SEQUENCE [LARGE SCALE GENOMIC DNA]</scope>
</reference>
<feature type="compositionally biased region" description="Basic residues" evidence="2">
    <location>
        <begin position="1"/>
        <end position="10"/>
    </location>
</feature>
<evidence type="ECO:0000313" key="7">
    <source>
        <dbReference type="WBParaSite" id="HDID_0000218801-mRNA-1"/>
    </source>
</evidence>